<sequence>AKVCVLVFCVLFYYYYPKIPYPAVNKQRGNTIKFPKDSDALLSDIGAFLLRQRNPIRTSRTITIDKISEILFKPKFCVQTELDPEIAEDPSTKWKKKPDFKKYGT</sequence>
<evidence type="ECO:0000313" key="2">
    <source>
        <dbReference type="Proteomes" id="UP000053676"/>
    </source>
</evidence>
<organism evidence="1 2">
    <name type="scientific">Necator americanus</name>
    <name type="common">Human hookworm</name>
    <dbReference type="NCBI Taxonomy" id="51031"/>
    <lineage>
        <taxon>Eukaryota</taxon>
        <taxon>Metazoa</taxon>
        <taxon>Ecdysozoa</taxon>
        <taxon>Nematoda</taxon>
        <taxon>Chromadorea</taxon>
        <taxon>Rhabditida</taxon>
        <taxon>Rhabditina</taxon>
        <taxon>Rhabditomorpha</taxon>
        <taxon>Strongyloidea</taxon>
        <taxon>Ancylostomatidae</taxon>
        <taxon>Bunostominae</taxon>
        <taxon>Necator</taxon>
    </lineage>
</organism>
<protein>
    <submittedName>
        <fullName evidence="1">Uncharacterized protein</fullName>
    </submittedName>
</protein>
<dbReference type="Proteomes" id="UP000053676">
    <property type="component" value="Unassembled WGS sequence"/>
</dbReference>
<reference evidence="2" key="1">
    <citation type="journal article" date="2014" name="Nat. Genet.">
        <title>Genome of the human hookworm Necator americanus.</title>
        <authorList>
            <person name="Tang Y.T."/>
            <person name="Gao X."/>
            <person name="Rosa B.A."/>
            <person name="Abubucker S."/>
            <person name="Hallsworth-Pepin K."/>
            <person name="Martin J."/>
            <person name="Tyagi R."/>
            <person name="Heizer E."/>
            <person name="Zhang X."/>
            <person name="Bhonagiri-Palsikar V."/>
            <person name="Minx P."/>
            <person name="Warren W.C."/>
            <person name="Wang Q."/>
            <person name="Zhan B."/>
            <person name="Hotez P.J."/>
            <person name="Sternberg P.W."/>
            <person name="Dougall A."/>
            <person name="Gaze S.T."/>
            <person name="Mulvenna J."/>
            <person name="Sotillo J."/>
            <person name="Ranganathan S."/>
            <person name="Rabelo E.M."/>
            <person name="Wilson R.K."/>
            <person name="Felgner P.L."/>
            <person name="Bethony J."/>
            <person name="Hawdon J.M."/>
            <person name="Gasser R.B."/>
            <person name="Loukas A."/>
            <person name="Mitreva M."/>
        </authorList>
    </citation>
    <scope>NUCLEOTIDE SEQUENCE [LARGE SCALE GENOMIC DNA]</scope>
</reference>
<dbReference type="EMBL" id="KI663261">
    <property type="protein sequence ID" value="ETN72704.1"/>
    <property type="molecule type" value="Genomic_DNA"/>
</dbReference>
<keyword evidence="2" id="KW-1185">Reference proteome</keyword>
<gene>
    <name evidence="1" type="ORF">NECAME_18706</name>
</gene>
<proteinExistence type="predicted"/>
<feature type="non-terminal residue" evidence="1">
    <location>
        <position position="1"/>
    </location>
</feature>
<feature type="non-terminal residue" evidence="1">
    <location>
        <position position="105"/>
    </location>
</feature>
<dbReference type="AlphaFoldDB" id="W2SSH2"/>
<accession>W2SSH2</accession>
<evidence type="ECO:0000313" key="1">
    <source>
        <dbReference type="EMBL" id="ETN72704.1"/>
    </source>
</evidence>
<dbReference type="KEGG" id="nai:NECAME_18706"/>
<name>W2SSH2_NECAM</name>